<dbReference type="RefSeq" id="WP_186741029.1">
    <property type="nucleotide sequence ID" value="NZ_CP060394.1"/>
</dbReference>
<protein>
    <submittedName>
        <fullName evidence="1">Uncharacterized protein</fullName>
    </submittedName>
</protein>
<gene>
    <name evidence="1" type="ORF">H7849_17265</name>
</gene>
<keyword evidence="2" id="KW-1185">Reference proteome</keyword>
<proteinExistence type="predicted"/>
<dbReference type="EMBL" id="CP060394">
    <property type="protein sequence ID" value="QNI30856.1"/>
    <property type="molecule type" value="Genomic_DNA"/>
</dbReference>
<dbReference type="Proteomes" id="UP000515312">
    <property type="component" value="Chromosome"/>
</dbReference>
<sequence length="49" mass="5879">MSKLPRDVKFFLEEIIQKYAHGERGEEFAEWVATKAIFILEYRQLLYGN</sequence>
<evidence type="ECO:0000313" key="2">
    <source>
        <dbReference type="Proteomes" id="UP000515312"/>
    </source>
</evidence>
<accession>A0A7G8BE86</accession>
<dbReference type="KEGG" id="adin:H7849_17265"/>
<name>A0A7G8BE86_9BACT</name>
<evidence type="ECO:0000313" key="1">
    <source>
        <dbReference type="EMBL" id="QNI30856.1"/>
    </source>
</evidence>
<organism evidence="1 2">
    <name type="scientific">Alloacidobacterium dinghuense</name>
    <dbReference type="NCBI Taxonomy" id="2763107"/>
    <lineage>
        <taxon>Bacteria</taxon>
        <taxon>Pseudomonadati</taxon>
        <taxon>Acidobacteriota</taxon>
        <taxon>Terriglobia</taxon>
        <taxon>Terriglobales</taxon>
        <taxon>Acidobacteriaceae</taxon>
        <taxon>Alloacidobacterium</taxon>
    </lineage>
</organism>
<reference evidence="1 2" key="1">
    <citation type="submission" date="2020-08" db="EMBL/GenBank/DDBJ databases">
        <title>Edaphobacter telluris sp. nov. and Acidobacterium dinghuensis sp. nov., two acidobacteria isolated from forest soil.</title>
        <authorList>
            <person name="Fu J."/>
            <person name="Qiu L."/>
        </authorList>
    </citation>
    <scope>NUCLEOTIDE SEQUENCE [LARGE SCALE GENOMIC DNA]</scope>
    <source>
        <strain evidence="1">4Y35</strain>
    </source>
</reference>
<dbReference type="AlphaFoldDB" id="A0A7G8BE86"/>